<evidence type="ECO:0000256" key="7">
    <source>
        <dbReference type="ARBA" id="ARBA00022605"/>
    </source>
</evidence>
<dbReference type="GO" id="GO:0004049">
    <property type="term" value="F:anthranilate synthase activity"/>
    <property type="evidence" value="ECO:0007669"/>
    <property type="project" value="UniProtKB-EC"/>
</dbReference>
<evidence type="ECO:0000256" key="9">
    <source>
        <dbReference type="ARBA" id="ARBA00022822"/>
    </source>
</evidence>
<gene>
    <name evidence="15" type="primary">trpE</name>
    <name evidence="18" type="ORF">J2S06_000607</name>
</gene>
<dbReference type="PANTHER" id="PTHR11236:SF48">
    <property type="entry name" value="ISOCHORISMATE SYNTHASE MENF"/>
    <property type="match status" value="1"/>
</dbReference>
<evidence type="ECO:0000256" key="10">
    <source>
        <dbReference type="ARBA" id="ARBA00022842"/>
    </source>
</evidence>
<comment type="caution">
    <text evidence="18">The sequence shown here is derived from an EMBL/GenBank/DDBJ whole genome shotgun (WGS) entry which is preliminary data.</text>
</comment>
<dbReference type="PANTHER" id="PTHR11236">
    <property type="entry name" value="AMINOBENZOATE/ANTHRANILATE SYNTHASE"/>
    <property type="match status" value="1"/>
</dbReference>
<keyword evidence="11 15" id="KW-0057">Aromatic amino acid biosynthesis</keyword>
<evidence type="ECO:0000256" key="6">
    <source>
        <dbReference type="ARBA" id="ARBA00020653"/>
    </source>
</evidence>
<keyword evidence="7 15" id="KW-0028">Amino-acid biosynthesis</keyword>
<evidence type="ECO:0000256" key="11">
    <source>
        <dbReference type="ARBA" id="ARBA00023141"/>
    </source>
</evidence>
<evidence type="ECO:0000256" key="5">
    <source>
        <dbReference type="ARBA" id="ARBA00012266"/>
    </source>
</evidence>
<evidence type="ECO:0000259" key="16">
    <source>
        <dbReference type="Pfam" id="PF00425"/>
    </source>
</evidence>
<evidence type="ECO:0000256" key="2">
    <source>
        <dbReference type="ARBA" id="ARBA00004873"/>
    </source>
</evidence>
<keyword evidence="9 15" id="KW-0822">Tryptophan biosynthesis</keyword>
<evidence type="ECO:0000313" key="19">
    <source>
        <dbReference type="Proteomes" id="UP001225646"/>
    </source>
</evidence>
<dbReference type="EC" id="4.1.3.27" evidence="5 15"/>
<comment type="subunit">
    <text evidence="4 15">Heterotetramer consisting of two non-identical subunits: a beta subunit (TrpG) and a large alpha subunit (TrpE).</text>
</comment>
<reference evidence="18 19" key="1">
    <citation type="submission" date="2023-07" db="EMBL/GenBank/DDBJ databases">
        <title>Genomic Encyclopedia of Type Strains, Phase IV (KMG-IV): sequencing the most valuable type-strain genomes for metagenomic binning, comparative biology and taxonomic classification.</title>
        <authorList>
            <person name="Goeker M."/>
        </authorList>
    </citation>
    <scope>NUCLEOTIDE SEQUENCE [LARGE SCALE GENOMIC DNA]</scope>
    <source>
        <strain evidence="18 19">DSM 19092</strain>
    </source>
</reference>
<proteinExistence type="inferred from homology"/>
<evidence type="ECO:0000256" key="4">
    <source>
        <dbReference type="ARBA" id="ARBA00011575"/>
    </source>
</evidence>
<dbReference type="InterPro" id="IPR005801">
    <property type="entry name" value="ADC_synthase"/>
</dbReference>
<comment type="similarity">
    <text evidence="3 15">Belongs to the anthranilate synthase component I family.</text>
</comment>
<dbReference type="EMBL" id="JAUSTR010000001">
    <property type="protein sequence ID" value="MDQ0161537.1"/>
    <property type="molecule type" value="Genomic_DNA"/>
</dbReference>
<comment type="pathway">
    <text evidence="2 15">Amino-acid biosynthesis; L-tryptophan biosynthesis; L-tryptophan from chorismate: step 1/5.</text>
</comment>
<dbReference type="Pfam" id="PF04715">
    <property type="entry name" value="Anth_synt_I_N"/>
    <property type="match status" value="1"/>
</dbReference>
<comment type="function">
    <text evidence="13 15">Part of a heterotetrameric complex that catalyzes the two-step biosynthesis of anthranilate, an intermediate in the biosynthesis of L-tryptophan. In the first step, the glutamine-binding beta subunit (TrpG) of anthranilate synthase (AS) provides the glutamine amidotransferase activity which generates ammonia as a substrate that, along with chorismate, is used in the second step, catalyzed by the large alpha subunit of AS (TrpE) to produce anthranilate. In the absence of TrpG, TrpE can synthesize anthranilate directly from chorismate and high concentrations of ammonia.</text>
</comment>
<dbReference type="Gene3D" id="3.60.120.10">
    <property type="entry name" value="Anthranilate synthase"/>
    <property type="match status" value="1"/>
</dbReference>
<evidence type="ECO:0000256" key="12">
    <source>
        <dbReference type="ARBA" id="ARBA00023239"/>
    </source>
</evidence>
<keyword evidence="10 15" id="KW-0460">Magnesium</keyword>
<dbReference type="InterPro" id="IPR006805">
    <property type="entry name" value="Anth_synth_I_N"/>
</dbReference>
<dbReference type="SUPFAM" id="SSF56322">
    <property type="entry name" value="ADC synthase"/>
    <property type="match status" value="1"/>
</dbReference>
<keyword evidence="8 15" id="KW-0479">Metal-binding</keyword>
<evidence type="ECO:0000256" key="8">
    <source>
        <dbReference type="ARBA" id="ARBA00022723"/>
    </source>
</evidence>
<dbReference type="PRINTS" id="PR00095">
    <property type="entry name" value="ANTSNTHASEI"/>
</dbReference>
<evidence type="ECO:0000256" key="15">
    <source>
        <dbReference type="RuleBase" id="RU364045"/>
    </source>
</evidence>
<evidence type="ECO:0000256" key="14">
    <source>
        <dbReference type="ARBA" id="ARBA00047683"/>
    </source>
</evidence>
<dbReference type="Pfam" id="PF00425">
    <property type="entry name" value="Chorismate_bind"/>
    <property type="match status" value="1"/>
</dbReference>
<comment type="catalytic activity">
    <reaction evidence="14 15">
        <text>chorismate + L-glutamine = anthranilate + pyruvate + L-glutamate + H(+)</text>
        <dbReference type="Rhea" id="RHEA:21732"/>
        <dbReference type="ChEBI" id="CHEBI:15361"/>
        <dbReference type="ChEBI" id="CHEBI:15378"/>
        <dbReference type="ChEBI" id="CHEBI:16567"/>
        <dbReference type="ChEBI" id="CHEBI:29748"/>
        <dbReference type="ChEBI" id="CHEBI:29985"/>
        <dbReference type="ChEBI" id="CHEBI:58359"/>
        <dbReference type="EC" id="4.1.3.27"/>
    </reaction>
</comment>
<feature type="domain" description="Chorismate-utilising enzyme C-terminal" evidence="16">
    <location>
        <begin position="229"/>
        <end position="482"/>
    </location>
</feature>
<protein>
    <recommendedName>
        <fullName evidence="6 15">Anthranilate synthase component 1</fullName>
        <ecNumber evidence="5 15">4.1.3.27</ecNumber>
    </recommendedName>
</protein>
<name>A0ABT9VL01_9BACI</name>
<accession>A0ABT9VL01</accession>
<dbReference type="Proteomes" id="UP001225646">
    <property type="component" value="Unassembled WGS sequence"/>
</dbReference>
<dbReference type="InterPro" id="IPR019999">
    <property type="entry name" value="Anth_synth_I-like"/>
</dbReference>
<dbReference type="RefSeq" id="WP_419151238.1">
    <property type="nucleotide sequence ID" value="NZ_JAUSTR010000001.1"/>
</dbReference>
<evidence type="ECO:0000256" key="1">
    <source>
        <dbReference type="ARBA" id="ARBA00001946"/>
    </source>
</evidence>
<dbReference type="InterPro" id="IPR015890">
    <property type="entry name" value="Chorismate_C"/>
</dbReference>
<keyword evidence="19" id="KW-1185">Reference proteome</keyword>
<evidence type="ECO:0000256" key="3">
    <source>
        <dbReference type="ARBA" id="ARBA00009562"/>
    </source>
</evidence>
<evidence type="ECO:0000259" key="17">
    <source>
        <dbReference type="Pfam" id="PF04715"/>
    </source>
</evidence>
<dbReference type="InterPro" id="IPR005256">
    <property type="entry name" value="Anth_synth_I_PabB"/>
</dbReference>
<evidence type="ECO:0000256" key="13">
    <source>
        <dbReference type="ARBA" id="ARBA00025634"/>
    </source>
</evidence>
<evidence type="ECO:0000313" key="18">
    <source>
        <dbReference type="EMBL" id="MDQ0161537.1"/>
    </source>
</evidence>
<feature type="domain" description="Anthranilate synthase component I N-terminal" evidence="17">
    <location>
        <begin position="28"/>
        <end position="166"/>
    </location>
</feature>
<keyword evidence="12 15" id="KW-0456">Lyase</keyword>
<dbReference type="NCBIfam" id="TIGR00564">
    <property type="entry name" value="trpE_most"/>
    <property type="match status" value="1"/>
</dbReference>
<comment type="cofactor">
    <cofactor evidence="1 15">
        <name>Mg(2+)</name>
        <dbReference type="ChEBI" id="CHEBI:18420"/>
    </cofactor>
</comment>
<organism evidence="18 19">
    <name type="scientific">Aeribacillus alveayuensis</name>
    <dbReference type="NCBI Taxonomy" id="279215"/>
    <lineage>
        <taxon>Bacteria</taxon>
        <taxon>Bacillati</taxon>
        <taxon>Bacillota</taxon>
        <taxon>Bacilli</taxon>
        <taxon>Bacillales</taxon>
        <taxon>Bacillaceae</taxon>
        <taxon>Aeribacillus</taxon>
    </lineage>
</organism>
<sequence length="512" mass="59054">MYVPSFDQFLKDYKDYKTIPITYQLYVDTFTPIEIFHAFQDEASFILESHDDQSSWSNFSFIGLNPMYFIRDQYETFILYNKENHEVIKHQRLSQLFQELNRRLKVKRPNVHIPFTGGAVGQIGYDAISLFEKVPQHRKLNDQDSNCELVICQTLIAYDHHQKQITFIHYVPLTGDETIKELNNAYQQALQEISRYQKMLKIAAPLGKQFIPAFNKEVSFKGVQSNYTKERFIDDVKKIKEYIRRGDIFQAVLSQRFETEVTVSGFQLYRILRIINPSPYMFYIKFSNQELIGSSPERLIHIKNGHLEIHPIAGTRRRGKNEEEDRLLGENLLQDEKELAEHYMLVDLARNDIGRVAEYGSVQTPVLVELTYFSHVMHLISKVTGQLKNDIHPIDALISAFPAGTVSGAPKIRAMQILNELEPTPRQSYAGCIAYIGFDGNIDSCITIRTISLKENKAYVQAGAGIVADSVPELEWKETRNKASALIQTIQLAEQSFSKEELEDARSIKKMY</sequence>